<name>A0A089NTI7_9HYPH</name>
<dbReference type="RefSeq" id="WP_012319523.1">
    <property type="nucleotide sequence ID" value="NZ_CP003811.1"/>
</dbReference>
<proteinExistence type="predicted"/>
<organism evidence="3 4">
    <name type="scientific">Methylobacterium oryzae CBMB20</name>
    <dbReference type="NCBI Taxonomy" id="693986"/>
    <lineage>
        <taxon>Bacteria</taxon>
        <taxon>Pseudomonadati</taxon>
        <taxon>Pseudomonadota</taxon>
        <taxon>Alphaproteobacteria</taxon>
        <taxon>Hyphomicrobiales</taxon>
        <taxon>Methylobacteriaceae</taxon>
        <taxon>Methylobacterium</taxon>
    </lineage>
</organism>
<dbReference type="InterPro" id="IPR013766">
    <property type="entry name" value="Thioredoxin_domain"/>
</dbReference>
<keyword evidence="1" id="KW-0732">Signal</keyword>
<dbReference type="HOGENOM" id="CLU_090389_13_1_5"/>
<feature type="domain" description="Thioredoxin" evidence="2">
    <location>
        <begin position="17"/>
        <end position="131"/>
    </location>
</feature>
<accession>A0A089NTI7</accession>
<dbReference type="Proteomes" id="UP000029492">
    <property type="component" value="Chromosome"/>
</dbReference>
<reference evidence="3 4" key="1">
    <citation type="journal article" date="2014" name="PLoS ONE">
        <title>Genome Information of Methylobacterium oryzae, a Plant-Probiotic Methylotroph in the Phyllosphere.</title>
        <authorList>
            <person name="Kwak M.J."/>
            <person name="Jeong H."/>
            <person name="Madhaiyan M."/>
            <person name="Lee Y."/>
            <person name="Sa T.M."/>
            <person name="Oh T.K."/>
            <person name="Kim J.F."/>
        </authorList>
    </citation>
    <scope>NUCLEOTIDE SEQUENCE [LARGE SCALE GENOMIC DNA]</scope>
    <source>
        <strain evidence="3 4">CBMB20</strain>
    </source>
</reference>
<dbReference type="PANTHER" id="PTHR10438:SF463">
    <property type="entry name" value="THIOREDOXIN"/>
    <property type="match status" value="1"/>
</dbReference>
<feature type="chain" id="PRO_5001848039" evidence="1">
    <location>
        <begin position="26"/>
        <end position="131"/>
    </location>
</feature>
<dbReference type="STRING" id="693986.MOC_2972"/>
<dbReference type="EMBL" id="CP003811">
    <property type="protein sequence ID" value="AIQ90727.1"/>
    <property type="molecule type" value="Genomic_DNA"/>
</dbReference>
<keyword evidence="4" id="KW-1185">Reference proteome</keyword>
<evidence type="ECO:0000313" key="4">
    <source>
        <dbReference type="Proteomes" id="UP000029492"/>
    </source>
</evidence>
<evidence type="ECO:0000256" key="1">
    <source>
        <dbReference type="SAM" id="SignalP"/>
    </source>
</evidence>
<evidence type="ECO:0000313" key="3">
    <source>
        <dbReference type="EMBL" id="AIQ90727.1"/>
    </source>
</evidence>
<dbReference type="PANTHER" id="PTHR10438">
    <property type="entry name" value="THIOREDOXIN"/>
    <property type="match status" value="1"/>
</dbReference>
<dbReference type="InterPro" id="IPR050620">
    <property type="entry name" value="Thioredoxin_H-type-like"/>
</dbReference>
<dbReference type="Pfam" id="PF00085">
    <property type="entry name" value="Thioredoxin"/>
    <property type="match status" value="1"/>
</dbReference>
<protein>
    <submittedName>
        <fullName evidence="3">Thioredoxin domain-containing protein</fullName>
    </submittedName>
</protein>
<dbReference type="KEGG" id="mor:MOC_2972"/>
<feature type="signal peptide" evidence="1">
    <location>
        <begin position="1"/>
        <end position="25"/>
    </location>
</feature>
<dbReference type="PROSITE" id="PS51352">
    <property type="entry name" value="THIOREDOXIN_2"/>
    <property type="match status" value="1"/>
</dbReference>
<gene>
    <name evidence="3" type="ORF">MOC_2972</name>
</gene>
<evidence type="ECO:0000259" key="2">
    <source>
        <dbReference type="PROSITE" id="PS51352"/>
    </source>
</evidence>
<dbReference type="GeneID" id="6138602"/>
<dbReference type="CDD" id="cd02947">
    <property type="entry name" value="TRX_family"/>
    <property type="match status" value="1"/>
</dbReference>
<dbReference type="eggNOG" id="COG0526">
    <property type="taxonomic scope" value="Bacteria"/>
</dbReference>
<dbReference type="SUPFAM" id="SSF52833">
    <property type="entry name" value="Thioredoxin-like"/>
    <property type="match status" value="1"/>
</dbReference>
<dbReference type="Gene3D" id="3.40.30.10">
    <property type="entry name" value="Glutaredoxin"/>
    <property type="match status" value="1"/>
</dbReference>
<dbReference type="AlphaFoldDB" id="A0A089NTI7"/>
<dbReference type="InterPro" id="IPR036249">
    <property type="entry name" value="Thioredoxin-like_sf"/>
</dbReference>
<sequence length="131" mass="14129">MLNRRILLAAAALVGSLSLAGPASAFDKKPYDAKAFAATQAAGKPILVDVSAPWCPVCKAQKAVFDKLAANPKFKDLVVYEVDFDSRKDVLRDLNVKMQSTLISYKGAKEVARSSGETNADKIEDQLNKSL</sequence>